<dbReference type="Proteomes" id="UP000184600">
    <property type="component" value="Unassembled WGS sequence"/>
</dbReference>
<evidence type="ECO:0000313" key="1">
    <source>
        <dbReference type="EMBL" id="SHO54388.1"/>
    </source>
</evidence>
<proteinExistence type="predicted"/>
<protein>
    <submittedName>
        <fullName evidence="1">Uncharacterized protein</fullName>
    </submittedName>
</protein>
<evidence type="ECO:0000313" key="2">
    <source>
        <dbReference type="Proteomes" id="UP000184600"/>
    </source>
</evidence>
<dbReference type="STRING" id="1117707.VQ7734_00102"/>
<sequence>MPDFIAKGKDYTNDLHDVWLAVGDIVENGGEAQISVTRRSNGSLPLLRHWRFLMRDIAKIYQDNGVTMSIRSPNGGKYEREFDEHDAHELFTYYLMPVDPETGLRKSWSRDGRENMKPASTGERVHALEKLYAYAFERGWKLSRFANSEYERYQEVQNR</sequence>
<reference evidence="2" key="1">
    <citation type="submission" date="2016-12" db="EMBL/GenBank/DDBJ databases">
        <authorList>
            <person name="Rodrigo-Torres L."/>
            <person name="Arahal R.D."/>
            <person name="Lucena T."/>
        </authorList>
    </citation>
    <scope>NUCLEOTIDE SEQUENCE [LARGE SCALE GENOMIC DNA]</scope>
</reference>
<dbReference type="RefSeq" id="WP_073579305.1">
    <property type="nucleotide sequence ID" value="NZ_AP024898.1"/>
</dbReference>
<organism evidence="1 2">
    <name type="scientific">Vibrio quintilis</name>
    <dbReference type="NCBI Taxonomy" id="1117707"/>
    <lineage>
        <taxon>Bacteria</taxon>
        <taxon>Pseudomonadati</taxon>
        <taxon>Pseudomonadota</taxon>
        <taxon>Gammaproteobacteria</taxon>
        <taxon>Vibrionales</taxon>
        <taxon>Vibrionaceae</taxon>
        <taxon>Vibrio</taxon>
    </lineage>
</organism>
<accession>A0A1M7YP50</accession>
<gene>
    <name evidence="1" type="ORF">VQ7734_00102</name>
</gene>
<dbReference type="AlphaFoldDB" id="A0A1M7YP50"/>
<dbReference type="EMBL" id="FRFG01000003">
    <property type="protein sequence ID" value="SHO54388.1"/>
    <property type="molecule type" value="Genomic_DNA"/>
</dbReference>
<keyword evidence="2" id="KW-1185">Reference proteome</keyword>
<name>A0A1M7YP50_9VIBR</name>